<evidence type="ECO:0000259" key="1">
    <source>
        <dbReference type="PROSITE" id="PS50930"/>
    </source>
</evidence>
<dbReference type="Pfam" id="PF04397">
    <property type="entry name" value="LytTR"/>
    <property type="match status" value="1"/>
</dbReference>
<evidence type="ECO:0000313" key="3">
    <source>
        <dbReference type="Proteomes" id="UP001597512"/>
    </source>
</evidence>
<dbReference type="EMBL" id="JBHUOM010000070">
    <property type="protein sequence ID" value="MFD2938392.1"/>
    <property type="molecule type" value="Genomic_DNA"/>
</dbReference>
<keyword evidence="3" id="KW-1185">Reference proteome</keyword>
<organism evidence="2 3">
    <name type="scientific">Spirosoma flavum</name>
    <dbReference type="NCBI Taxonomy" id="2048557"/>
    <lineage>
        <taxon>Bacteria</taxon>
        <taxon>Pseudomonadati</taxon>
        <taxon>Bacteroidota</taxon>
        <taxon>Cytophagia</taxon>
        <taxon>Cytophagales</taxon>
        <taxon>Cytophagaceae</taxon>
        <taxon>Spirosoma</taxon>
    </lineage>
</organism>
<dbReference type="PROSITE" id="PS50930">
    <property type="entry name" value="HTH_LYTTR"/>
    <property type="match status" value="1"/>
</dbReference>
<reference evidence="3" key="1">
    <citation type="journal article" date="2019" name="Int. J. Syst. Evol. Microbiol.">
        <title>The Global Catalogue of Microorganisms (GCM) 10K type strain sequencing project: providing services to taxonomists for standard genome sequencing and annotation.</title>
        <authorList>
            <consortium name="The Broad Institute Genomics Platform"/>
            <consortium name="The Broad Institute Genome Sequencing Center for Infectious Disease"/>
            <person name="Wu L."/>
            <person name="Ma J."/>
        </authorList>
    </citation>
    <scope>NUCLEOTIDE SEQUENCE [LARGE SCALE GENOMIC DNA]</scope>
    <source>
        <strain evidence="3">KCTC 52490</strain>
    </source>
</reference>
<dbReference type="SMART" id="SM00850">
    <property type="entry name" value="LytTR"/>
    <property type="match status" value="1"/>
</dbReference>
<dbReference type="PANTHER" id="PTHR37299:SF1">
    <property type="entry name" value="STAGE 0 SPORULATION PROTEIN A HOMOLOG"/>
    <property type="match status" value="1"/>
</dbReference>
<dbReference type="InterPro" id="IPR046947">
    <property type="entry name" value="LytR-like"/>
</dbReference>
<proteinExistence type="predicted"/>
<dbReference type="RefSeq" id="WP_381509267.1">
    <property type="nucleotide sequence ID" value="NZ_JBHUOM010000070.1"/>
</dbReference>
<dbReference type="Proteomes" id="UP001597512">
    <property type="component" value="Unassembled WGS sequence"/>
</dbReference>
<protein>
    <submittedName>
        <fullName evidence="2">LytR/AlgR family response regulator transcription factor</fullName>
    </submittedName>
</protein>
<gene>
    <name evidence="2" type="ORF">ACFS25_31810</name>
</gene>
<feature type="domain" description="HTH LytTR-type" evidence="1">
    <location>
        <begin position="1"/>
        <end position="105"/>
    </location>
</feature>
<dbReference type="PANTHER" id="PTHR37299">
    <property type="entry name" value="TRANSCRIPTIONAL REGULATOR-RELATED"/>
    <property type="match status" value="1"/>
</dbReference>
<comment type="caution">
    <text evidence="2">The sequence shown here is derived from an EMBL/GenBank/DDBJ whole genome shotgun (WGS) entry which is preliminary data.</text>
</comment>
<name>A0ABW6AUX9_9BACT</name>
<sequence length="105" mass="11989">MATFKVPGLQKPCSIDLIIWIEGDGNYVWIHFVDRPKFLSSQTLKWFAHQLPAFLRVHKSSLINLDHLVLFNRTNGRQAKVILSNGVTLLVSRRRVLPIADQLGI</sequence>
<evidence type="ECO:0000313" key="2">
    <source>
        <dbReference type="EMBL" id="MFD2938392.1"/>
    </source>
</evidence>
<accession>A0ABW6AUX9</accession>
<dbReference type="InterPro" id="IPR007492">
    <property type="entry name" value="LytTR_DNA-bd_dom"/>
</dbReference>
<dbReference type="Gene3D" id="2.40.50.1020">
    <property type="entry name" value="LytTr DNA-binding domain"/>
    <property type="match status" value="1"/>
</dbReference>